<dbReference type="AlphaFoldDB" id="A0A3Q9RNE2"/>
<accession>A0A3Q9RNE2</accession>
<dbReference type="EMBL" id="CP026095">
    <property type="protein sequence ID" value="AZV42718.1"/>
    <property type="molecule type" value="Genomic_DNA"/>
</dbReference>
<organism evidence="1 2">
    <name type="scientific">Peribacillus asahii</name>
    <dbReference type="NCBI Taxonomy" id="228899"/>
    <lineage>
        <taxon>Bacteria</taxon>
        <taxon>Bacillati</taxon>
        <taxon>Bacillota</taxon>
        <taxon>Bacilli</taxon>
        <taxon>Bacillales</taxon>
        <taxon>Bacillaceae</taxon>
        <taxon>Peribacillus</taxon>
    </lineage>
</organism>
<protein>
    <submittedName>
        <fullName evidence="1">Uncharacterized protein</fullName>
    </submittedName>
</protein>
<proteinExistence type="predicted"/>
<dbReference type="KEGG" id="pasa:BAOM_2109"/>
<evidence type="ECO:0000313" key="1">
    <source>
        <dbReference type="EMBL" id="AZV42718.1"/>
    </source>
</evidence>
<reference evidence="1 2" key="1">
    <citation type="submission" date="2018-01" db="EMBL/GenBank/DDBJ databases">
        <title>Bacillus asahii Genome sequencing and assembly.</title>
        <authorList>
            <person name="Jiang H."/>
            <person name="Feng Y."/>
            <person name="Zhao F."/>
            <person name="Lin X."/>
        </authorList>
    </citation>
    <scope>NUCLEOTIDE SEQUENCE [LARGE SCALE GENOMIC DNA]</scope>
    <source>
        <strain evidence="1 2">OM18</strain>
    </source>
</reference>
<evidence type="ECO:0000313" key="2">
    <source>
        <dbReference type="Proteomes" id="UP000283095"/>
    </source>
</evidence>
<dbReference type="Proteomes" id="UP000283095">
    <property type="component" value="Chromosome"/>
</dbReference>
<sequence length="51" mass="5976">MVMELTIELSYNGWNKVSEPICNYENKVIDKLSKEIFERAMVYFKKGVVMG</sequence>
<name>A0A3Q9RNE2_9BACI</name>
<gene>
    <name evidence="1" type="ORF">BAOM_2109</name>
</gene>